<accession>A0A286UE11</accession>
<name>A0A286UE11_9AGAM</name>
<keyword evidence="1" id="KW-0732">Signal</keyword>
<comment type="caution">
    <text evidence="2">The sequence shown here is derived from an EMBL/GenBank/DDBJ whole genome shotgun (WGS) entry which is preliminary data.</text>
</comment>
<dbReference type="InterPro" id="IPR045469">
    <property type="entry name" value="Nis1"/>
</dbReference>
<feature type="chain" id="PRO_5013789951" evidence="1">
    <location>
        <begin position="17"/>
        <end position="139"/>
    </location>
</feature>
<dbReference type="Proteomes" id="UP000217199">
    <property type="component" value="Unassembled WGS sequence"/>
</dbReference>
<evidence type="ECO:0000313" key="2">
    <source>
        <dbReference type="EMBL" id="PAV17831.1"/>
    </source>
</evidence>
<sequence>MKFVAVLCSLVAAVAAQRAFIGEPQSSDTWTAGHDELVSVVKPDALTGSTEVGIAITLKHCIQNPCEDASEALGSVLYSGPYNPQFGPGMGGQPYQNFTLTIPGGIQSGPAVLSVAHANLIGAGPFFFTEITNTTINIA</sequence>
<proteinExistence type="predicted"/>
<dbReference type="AlphaFoldDB" id="A0A286UE11"/>
<dbReference type="EMBL" id="NBII01000006">
    <property type="protein sequence ID" value="PAV17831.1"/>
    <property type="molecule type" value="Genomic_DNA"/>
</dbReference>
<feature type="signal peptide" evidence="1">
    <location>
        <begin position="1"/>
        <end position="16"/>
    </location>
</feature>
<reference evidence="2 3" key="1">
    <citation type="journal article" date="2017" name="Mol. Ecol.">
        <title>Comparative and population genomic landscape of Phellinus noxius: A hypervariable fungus causing root rot in trees.</title>
        <authorList>
            <person name="Chung C.L."/>
            <person name="Lee T.J."/>
            <person name="Akiba M."/>
            <person name="Lee H.H."/>
            <person name="Kuo T.H."/>
            <person name="Liu D."/>
            <person name="Ke H.M."/>
            <person name="Yokoi T."/>
            <person name="Roa M.B."/>
            <person name="Lu M.J."/>
            <person name="Chang Y.Y."/>
            <person name="Ann P.J."/>
            <person name="Tsai J.N."/>
            <person name="Chen C.Y."/>
            <person name="Tzean S.S."/>
            <person name="Ota Y."/>
            <person name="Hattori T."/>
            <person name="Sahashi N."/>
            <person name="Liou R.F."/>
            <person name="Kikuchi T."/>
            <person name="Tsai I.J."/>
        </authorList>
    </citation>
    <scope>NUCLEOTIDE SEQUENCE [LARGE SCALE GENOMIC DNA]</scope>
    <source>
        <strain evidence="2 3">FFPRI411160</strain>
    </source>
</reference>
<keyword evidence="3" id="KW-1185">Reference proteome</keyword>
<dbReference type="Pfam" id="PF19271">
    <property type="entry name" value="Nis1"/>
    <property type="match status" value="1"/>
</dbReference>
<organism evidence="2 3">
    <name type="scientific">Pyrrhoderma noxium</name>
    <dbReference type="NCBI Taxonomy" id="2282107"/>
    <lineage>
        <taxon>Eukaryota</taxon>
        <taxon>Fungi</taxon>
        <taxon>Dikarya</taxon>
        <taxon>Basidiomycota</taxon>
        <taxon>Agaricomycotina</taxon>
        <taxon>Agaricomycetes</taxon>
        <taxon>Hymenochaetales</taxon>
        <taxon>Hymenochaetaceae</taxon>
        <taxon>Pyrrhoderma</taxon>
    </lineage>
</organism>
<protein>
    <submittedName>
        <fullName evidence="2">Uncharacterized protein</fullName>
    </submittedName>
</protein>
<evidence type="ECO:0000313" key="3">
    <source>
        <dbReference type="Proteomes" id="UP000217199"/>
    </source>
</evidence>
<evidence type="ECO:0000256" key="1">
    <source>
        <dbReference type="SAM" id="SignalP"/>
    </source>
</evidence>
<dbReference type="OrthoDB" id="2841294at2759"/>
<dbReference type="InParanoid" id="A0A286UE11"/>
<gene>
    <name evidence="2" type="ORF">PNOK_0631700</name>
</gene>